<dbReference type="PANTHER" id="PTHR43649:SF16">
    <property type="entry name" value="SUGAR-BINDING LIPOPROTEIN"/>
    <property type="match status" value="1"/>
</dbReference>
<dbReference type="RefSeq" id="WP_262431904.1">
    <property type="nucleotide sequence ID" value="NZ_JACRTE010000005.1"/>
</dbReference>
<feature type="chain" id="PRO_5039081633" evidence="1">
    <location>
        <begin position="22"/>
        <end position="463"/>
    </location>
</feature>
<proteinExistence type="predicted"/>
<dbReference type="Gene3D" id="3.40.190.10">
    <property type="entry name" value="Periplasmic binding protein-like II"/>
    <property type="match status" value="1"/>
</dbReference>
<dbReference type="AlphaFoldDB" id="A0A926IMU6"/>
<keyword evidence="3" id="KW-1185">Reference proteome</keyword>
<evidence type="ECO:0000313" key="3">
    <source>
        <dbReference type="Proteomes" id="UP000647416"/>
    </source>
</evidence>
<sequence length="463" mass="51478">MKKHLLPLCSAVLIASLTLSGCGGGVKKVNSDDDSVSVTISYWPNSETDAERHALYDTYLDQMKKLYPNITIIPDEEGYGIDNFMVLAATNQLPNVYRKPFTEPQQIINAGYALDITKAVTEYGYDKGINPDIMKISMKDGKYYGVPYSGYMIGMAYNVNVFKKAGLVNSDGSLKLPTTYDELVETAKIIKEKTGIPGYAIQTANKEGGWAFMNIAWSYGVKFMEQKPDGKWVSTFDTPEAVAALEYIKDLKWKHGVFASNVLIDSNELQKLLATDRIGMCILAESAPASIVTKYKTDKDAIAYGPVMKGPSAQVSQVGGDIYMFSNNTDEKQVDAAFKWFEFLGITPNVGKDYETKLEESLKADIAADKLVVPKSLKLWVNKERTSIDDALYKKYSNANPLYWTNAYPDTVKIQQEEPVCAQNLYALLSTAMQNVLTDPNADCAKIIHDASETFQKDYLDKQ</sequence>
<dbReference type="PROSITE" id="PS51257">
    <property type="entry name" value="PROKAR_LIPOPROTEIN"/>
    <property type="match status" value="1"/>
</dbReference>
<dbReference type="SUPFAM" id="SSF53850">
    <property type="entry name" value="Periplasmic binding protein-like II"/>
    <property type="match status" value="1"/>
</dbReference>
<dbReference type="InterPro" id="IPR006059">
    <property type="entry name" value="SBP"/>
</dbReference>
<reference evidence="2" key="1">
    <citation type="submission" date="2020-08" db="EMBL/GenBank/DDBJ databases">
        <title>Genome public.</title>
        <authorList>
            <person name="Liu C."/>
            <person name="Sun Q."/>
        </authorList>
    </citation>
    <scope>NUCLEOTIDE SEQUENCE</scope>
    <source>
        <strain evidence="2">NSJ-50</strain>
    </source>
</reference>
<comment type="caution">
    <text evidence="2">The sequence shown here is derived from an EMBL/GenBank/DDBJ whole genome shotgun (WGS) entry which is preliminary data.</text>
</comment>
<gene>
    <name evidence="2" type="ORF">H8706_06050</name>
</gene>
<feature type="signal peptide" evidence="1">
    <location>
        <begin position="1"/>
        <end position="21"/>
    </location>
</feature>
<evidence type="ECO:0000313" key="2">
    <source>
        <dbReference type="EMBL" id="MBC8596427.1"/>
    </source>
</evidence>
<name>A0A926IMU6_9FIRM</name>
<dbReference type="PANTHER" id="PTHR43649">
    <property type="entry name" value="ARABINOSE-BINDING PROTEIN-RELATED"/>
    <property type="match status" value="1"/>
</dbReference>
<keyword evidence="1" id="KW-0732">Signal</keyword>
<evidence type="ECO:0000256" key="1">
    <source>
        <dbReference type="SAM" id="SignalP"/>
    </source>
</evidence>
<protein>
    <submittedName>
        <fullName evidence="2">Extracellular solute-binding protein</fullName>
    </submittedName>
</protein>
<organism evidence="2 3">
    <name type="scientific">Qingrenia yutianensis</name>
    <dbReference type="NCBI Taxonomy" id="2763676"/>
    <lineage>
        <taxon>Bacteria</taxon>
        <taxon>Bacillati</taxon>
        <taxon>Bacillota</taxon>
        <taxon>Clostridia</taxon>
        <taxon>Eubacteriales</taxon>
        <taxon>Oscillospiraceae</taxon>
        <taxon>Qingrenia</taxon>
    </lineage>
</organism>
<dbReference type="EMBL" id="JACRTE010000005">
    <property type="protein sequence ID" value="MBC8596427.1"/>
    <property type="molecule type" value="Genomic_DNA"/>
</dbReference>
<dbReference type="InterPro" id="IPR050490">
    <property type="entry name" value="Bact_solute-bd_prot1"/>
</dbReference>
<dbReference type="Proteomes" id="UP000647416">
    <property type="component" value="Unassembled WGS sequence"/>
</dbReference>
<dbReference type="Pfam" id="PF13416">
    <property type="entry name" value="SBP_bac_8"/>
    <property type="match status" value="1"/>
</dbReference>
<accession>A0A926IMU6</accession>